<dbReference type="Pfam" id="PF09722">
    <property type="entry name" value="Xre_MbcA_ParS_C"/>
    <property type="match status" value="1"/>
</dbReference>
<evidence type="ECO:0000259" key="1">
    <source>
        <dbReference type="Pfam" id="PF09722"/>
    </source>
</evidence>
<dbReference type="AlphaFoldDB" id="A0A9W6IRM0"/>
<gene>
    <name evidence="2" type="ORF">GCM10017621_34630</name>
</gene>
<protein>
    <recommendedName>
        <fullName evidence="1">Antitoxin Xre/MbcA/ParS-like toxin-binding domain-containing protein</fullName>
    </recommendedName>
</protein>
<feature type="domain" description="Antitoxin Xre/MbcA/ParS-like toxin-binding" evidence="1">
    <location>
        <begin position="104"/>
        <end position="149"/>
    </location>
</feature>
<dbReference type="NCBIfam" id="TIGR02293">
    <property type="entry name" value="TAS_TIGR02293"/>
    <property type="match status" value="1"/>
</dbReference>
<dbReference type="Proteomes" id="UP001143486">
    <property type="component" value="Unassembled WGS sequence"/>
</dbReference>
<reference evidence="2" key="2">
    <citation type="submission" date="2023-01" db="EMBL/GenBank/DDBJ databases">
        <authorList>
            <person name="Sun Q."/>
            <person name="Evtushenko L."/>
        </authorList>
    </citation>
    <scope>NUCLEOTIDE SEQUENCE</scope>
    <source>
        <strain evidence="2">VKM B-1513</strain>
    </source>
</reference>
<dbReference type="InterPro" id="IPR011979">
    <property type="entry name" value="Antitox_Xre"/>
</dbReference>
<evidence type="ECO:0000313" key="3">
    <source>
        <dbReference type="Proteomes" id="UP001143486"/>
    </source>
</evidence>
<comment type="caution">
    <text evidence="2">The sequence shown here is derived from an EMBL/GenBank/DDBJ whole genome shotgun (WGS) entry which is preliminary data.</text>
</comment>
<dbReference type="InterPro" id="IPR024467">
    <property type="entry name" value="Xre/MbcA/ParS-like_toxin-bd"/>
</dbReference>
<organism evidence="2 3">
    <name type="scientific">Maricaulis virginensis</name>
    <dbReference type="NCBI Taxonomy" id="144022"/>
    <lineage>
        <taxon>Bacteria</taxon>
        <taxon>Pseudomonadati</taxon>
        <taxon>Pseudomonadota</taxon>
        <taxon>Alphaproteobacteria</taxon>
        <taxon>Maricaulales</taxon>
        <taxon>Maricaulaceae</taxon>
        <taxon>Maricaulis</taxon>
    </lineage>
</organism>
<dbReference type="EMBL" id="BSFE01000016">
    <property type="protein sequence ID" value="GLK53955.1"/>
    <property type="molecule type" value="Genomic_DNA"/>
</dbReference>
<keyword evidence="3" id="KW-1185">Reference proteome</keyword>
<dbReference type="RefSeq" id="WP_271188287.1">
    <property type="nucleotide sequence ID" value="NZ_BSFE01000016.1"/>
</dbReference>
<proteinExistence type="predicted"/>
<reference evidence="2" key="1">
    <citation type="journal article" date="2014" name="Int. J. Syst. Evol. Microbiol.">
        <title>Complete genome sequence of Corynebacterium casei LMG S-19264T (=DSM 44701T), isolated from a smear-ripened cheese.</title>
        <authorList>
            <consortium name="US DOE Joint Genome Institute (JGI-PGF)"/>
            <person name="Walter F."/>
            <person name="Albersmeier A."/>
            <person name="Kalinowski J."/>
            <person name="Ruckert C."/>
        </authorList>
    </citation>
    <scope>NUCLEOTIDE SEQUENCE</scope>
    <source>
        <strain evidence="2">VKM B-1513</strain>
    </source>
</reference>
<sequence length="152" mass="16724">MQFISHHRSPSVDSTQVGYWLNLTRAIRSDLGIADAVAKGLTVRAVEPMAKLLGRELIVGPNALLSRATFDRKTKEDKPLSKDTSETLYAMARVLSALSRVYHEDQDAILRFMKGPHPLLEGRTPYEVARSSIAGAEVVLRLIDRLDAGIAA</sequence>
<evidence type="ECO:0000313" key="2">
    <source>
        <dbReference type="EMBL" id="GLK53955.1"/>
    </source>
</evidence>
<accession>A0A9W6IRM0</accession>
<name>A0A9W6IRM0_9PROT</name>